<dbReference type="InterPro" id="IPR046348">
    <property type="entry name" value="SIS_dom_sf"/>
</dbReference>
<comment type="similarity">
    <text evidence="1">Belongs to the PGI/PMI family.</text>
</comment>
<dbReference type="GO" id="GO:0004476">
    <property type="term" value="F:mannose-6-phosphate isomerase activity"/>
    <property type="evidence" value="ECO:0007669"/>
    <property type="project" value="UniProtKB-EC"/>
</dbReference>
<dbReference type="InterPro" id="IPR001347">
    <property type="entry name" value="SIS_dom"/>
</dbReference>
<dbReference type="PROSITE" id="PS51464">
    <property type="entry name" value="SIS"/>
    <property type="match status" value="1"/>
</dbReference>
<organism evidence="4">
    <name type="scientific">uncultured Parcubacteria bacterium Rifle_16ft_4_minimus_37647</name>
    <dbReference type="NCBI Taxonomy" id="1665140"/>
    <lineage>
        <taxon>Bacteria</taxon>
        <taxon>Candidatus Parcubacteria</taxon>
        <taxon>environmental samples</taxon>
    </lineage>
</organism>
<keyword evidence="2 4" id="KW-0413">Isomerase</keyword>
<sequence length="320" mass="36346">MLIETIKNFPQQFKYEPEIVNGEKIGEFEFAVIGGMGGSGLVAGILRALKPELDIVTHHEYGLPTFLRQDEDKRLYVAISYSGNTEETLDFFDEAIKRNLKVVAISIGGKLLEIAEKEKIPYIKLPDTGIQPRMSLGFMIRAVLKLLGEEELFNEVRKLVESLNSDLGKEGKVLAEKLTGKVPVIYSSRRNQTLAYNWKIKFNETGKIPAFYNTLPELNHNEMTGFDVVEGTRKLSKNMHFIILKDSDDDKRITIRMNVLEKLYKDRGLPVTVVDLEGQTRATKIFNSLMLADWTTYCTAEQYGVEAGRVPMVEEFKKLL</sequence>
<dbReference type="GO" id="GO:0004347">
    <property type="term" value="F:glucose-6-phosphate isomerase activity"/>
    <property type="evidence" value="ECO:0007669"/>
    <property type="project" value="UniProtKB-EC"/>
</dbReference>
<evidence type="ECO:0000256" key="1">
    <source>
        <dbReference type="ARBA" id="ARBA00010523"/>
    </source>
</evidence>
<reference evidence="4" key="1">
    <citation type="journal article" date="2015" name="ISME J.">
        <title>Aquifer environment selects for microbial species cohorts in sediment and groundwater.</title>
        <authorList>
            <person name="Hug L.A."/>
            <person name="Thomas B.C."/>
            <person name="Brown C.T."/>
            <person name="Frischkorn K.R."/>
            <person name="Williams K.H."/>
            <person name="Tringe S.G."/>
            <person name="Banfield J.F."/>
        </authorList>
    </citation>
    <scope>NUCLEOTIDE SEQUENCE</scope>
</reference>
<dbReference type="Pfam" id="PF10432">
    <property type="entry name" value="bact-PGI_C"/>
    <property type="match status" value="1"/>
</dbReference>
<protein>
    <submittedName>
        <fullName evidence="4">Bifunctional phosphoglucose/phosphomannose isomerase</fullName>
        <ecNumber evidence="4">5.3.1.8</ecNumber>
        <ecNumber evidence="4">5.3.1.9</ecNumber>
    </submittedName>
</protein>
<feature type="domain" description="SIS" evidence="3">
    <location>
        <begin position="21"/>
        <end position="154"/>
    </location>
</feature>
<evidence type="ECO:0000313" key="4">
    <source>
        <dbReference type="EMBL" id="AKQ02431.1"/>
    </source>
</evidence>
<dbReference type="NCBIfam" id="NF006423">
    <property type="entry name" value="PRK08674.1-2"/>
    <property type="match status" value="1"/>
</dbReference>
<dbReference type="GO" id="GO:1901135">
    <property type="term" value="P:carbohydrate derivative metabolic process"/>
    <property type="evidence" value="ECO:0007669"/>
    <property type="project" value="InterPro"/>
</dbReference>
<dbReference type="SUPFAM" id="SSF53697">
    <property type="entry name" value="SIS domain"/>
    <property type="match status" value="1"/>
</dbReference>
<dbReference type="Gene3D" id="3.40.50.10490">
    <property type="entry name" value="Glucose-6-phosphate isomerase like protein, domain 1"/>
    <property type="match status" value="2"/>
</dbReference>
<name>A0A0H4T409_9BACT</name>
<dbReference type="AlphaFoldDB" id="A0A0H4T409"/>
<evidence type="ECO:0000256" key="2">
    <source>
        <dbReference type="ARBA" id="ARBA00023235"/>
    </source>
</evidence>
<dbReference type="InterPro" id="IPR019490">
    <property type="entry name" value="Glu6P/Mann6P_isomerase_C"/>
</dbReference>
<proteinExistence type="inferred from homology"/>
<dbReference type="EC" id="5.3.1.9" evidence="4"/>
<dbReference type="EC" id="5.3.1.8" evidence="4"/>
<dbReference type="EMBL" id="KT007000">
    <property type="protein sequence ID" value="AKQ02431.1"/>
    <property type="molecule type" value="Genomic_DNA"/>
</dbReference>
<dbReference type="CDD" id="cd05637">
    <property type="entry name" value="SIS_PGI_PMI_2"/>
    <property type="match status" value="1"/>
</dbReference>
<accession>A0A0H4T409</accession>
<evidence type="ECO:0000259" key="3">
    <source>
        <dbReference type="PROSITE" id="PS51464"/>
    </source>
</evidence>
<dbReference type="NCBIfam" id="TIGR02128">
    <property type="entry name" value="G6PI_arch"/>
    <property type="match status" value="1"/>
</dbReference>
<dbReference type="GO" id="GO:0005975">
    <property type="term" value="P:carbohydrate metabolic process"/>
    <property type="evidence" value="ECO:0007669"/>
    <property type="project" value="InterPro"/>
</dbReference>
<dbReference type="GO" id="GO:0097367">
    <property type="term" value="F:carbohydrate derivative binding"/>
    <property type="evidence" value="ECO:0007669"/>
    <property type="project" value="InterPro"/>
</dbReference>